<sequence>MALSSPRQRLGRFCLLLIGISFFILILWPASRRAILGGPHWDNLDAIKNDTLGFEKIFSVNLPTRPDKQDNIILGSAVSDLKVDWIDGVTPEEISPKSYPYNWNFDHKPTEYFARRAHLDAIQQVVEQRLGSAIVMEDDVDWDVSIKSQFYNFALAVRALQYLTVNQIQPHSPYGDDWDVFWLGHCGLECKTEEPHALNLNDPTVPATRHFLPYWRDPPPFERPDDARLTCTLKDGVCSNFYAVSQRSARKILSALSVNPSGLAEEIDIGAQFDVSLGRMCGHGYLKCFSSYPSLTGSFRAAGTAAKSSDIHGEEGHNSDFVSRGVIYSTMLNINRILRGERAVHSTWEDADVPVIDSELLSNYGGKTSVIVNE</sequence>
<name>A0A1V6THT1_9EURO</name>
<evidence type="ECO:0000313" key="1">
    <source>
        <dbReference type="EMBL" id="OQE25564.1"/>
    </source>
</evidence>
<dbReference type="EMBL" id="MLKD01000006">
    <property type="protein sequence ID" value="OQE25564.1"/>
    <property type="molecule type" value="Genomic_DNA"/>
</dbReference>
<dbReference type="OrthoDB" id="47375at2759"/>
<protein>
    <submittedName>
        <fullName evidence="1">Uncharacterized protein</fullName>
    </submittedName>
</protein>
<accession>A0A1V6THT1</accession>
<organism evidence="1 2">
    <name type="scientific">Penicillium steckii</name>
    <dbReference type="NCBI Taxonomy" id="303698"/>
    <lineage>
        <taxon>Eukaryota</taxon>
        <taxon>Fungi</taxon>
        <taxon>Dikarya</taxon>
        <taxon>Ascomycota</taxon>
        <taxon>Pezizomycotina</taxon>
        <taxon>Eurotiomycetes</taxon>
        <taxon>Eurotiomycetidae</taxon>
        <taxon>Eurotiales</taxon>
        <taxon>Aspergillaceae</taxon>
        <taxon>Penicillium</taxon>
    </lineage>
</organism>
<comment type="caution">
    <text evidence="1">The sequence shown here is derived from an EMBL/GenBank/DDBJ whole genome shotgun (WGS) entry which is preliminary data.</text>
</comment>
<dbReference type="STRING" id="303698.A0A1V6THT1"/>
<dbReference type="Proteomes" id="UP000191285">
    <property type="component" value="Unassembled WGS sequence"/>
</dbReference>
<keyword evidence="2" id="KW-1185">Reference proteome</keyword>
<dbReference type="AlphaFoldDB" id="A0A1V6THT1"/>
<gene>
    <name evidence="1" type="ORF">PENSTE_c006G07999</name>
</gene>
<evidence type="ECO:0000313" key="2">
    <source>
        <dbReference type="Proteomes" id="UP000191285"/>
    </source>
</evidence>
<reference evidence="2" key="1">
    <citation type="journal article" date="2017" name="Nat. Microbiol.">
        <title>Global analysis of biosynthetic gene clusters reveals vast potential of secondary metabolite production in Penicillium species.</title>
        <authorList>
            <person name="Nielsen J.C."/>
            <person name="Grijseels S."/>
            <person name="Prigent S."/>
            <person name="Ji B."/>
            <person name="Dainat J."/>
            <person name="Nielsen K.F."/>
            <person name="Frisvad J.C."/>
            <person name="Workman M."/>
            <person name="Nielsen J."/>
        </authorList>
    </citation>
    <scope>NUCLEOTIDE SEQUENCE [LARGE SCALE GENOMIC DNA]</scope>
    <source>
        <strain evidence="2">IBT 24891</strain>
    </source>
</reference>
<proteinExistence type="predicted"/>